<dbReference type="Proteomes" id="UP000237056">
    <property type="component" value="Unassembled WGS sequence"/>
</dbReference>
<comment type="caution">
    <text evidence="2">The sequence shown here is derived from an EMBL/GenBank/DDBJ whole genome shotgun (WGS) entry which is preliminary data.</text>
</comment>
<sequence>MHTNMTKLNYNLIKNLFLVEDLKELKSNMLISDIQYSKAVQDFVITKTNTNILVRIGFFLLGLFLLSSLFGILSLFIFAGFTESNESYKAMLFVYAVICYGASEIAYRNNYFAFGFDDSFVMGAHLFTALSFGIYTESVAFGLLVYSLSGIFCVVRYVHTPSVFLTMLGVVSFISYLVLEEKLLNPFLLPILLVLVSVLFLWLYFVFTKKESGYLYQNVLHVVKYSSVLIAYVSINYYTVREVAISFMNLEIKPNSDIPFAILFYVLTFLIPIMIFYWALKTKDRYMLWISVFCFALSVLTIRYYYAVLEPEYALILAGVVLFSIAYILIQKIKNNRKGFTFLPDKSINPMTFDVLKNILLLHQIDTTTTLKQESPMEFGGGGFSGGGSGESY</sequence>
<proteinExistence type="predicted"/>
<protein>
    <recommendedName>
        <fullName evidence="4">Membrane protein DUF2157</fullName>
    </recommendedName>
</protein>
<evidence type="ECO:0000313" key="3">
    <source>
        <dbReference type="Proteomes" id="UP000237056"/>
    </source>
</evidence>
<keyword evidence="1" id="KW-0812">Transmembrane</keyword>
<feature type="transmembrane region" description="Helical" evidence="1">
    <location>
        <begin position="313"/>
        <end position="330"/>
    </location>
</feature>
<dbReference type="EMBL" id="PQNY01000007">
    <property type="protein sequence ID" value="POS01902.1"/>
    <property type="molecule type" value="Genomic_DNA"/>
</dbReference>
<reference evidence="2 3" key="1">
    <citation type="submission" date="2018-01" db="EMBL/GenBank/DDBJ databases">
        <title>Genomic Encyclopedia of Type Strains, Phase I: the one thousand microbial genomes (KMG-I) project.</title>
        <authorList>
            <person name="Goeker M."/>
        </authorList>
    </citation>
    <scope>NUCLEOTIDE SEQUENCE [LARGE SCALE GENOMIC DNA]</scope>
    <source>
        <strain evidence="2 3">DSM 17960</strain>
    </source>
</reference>
<evidence type="ECO:0008006" key="4">
    <source>
        <dbReference type="Google" id="ProtNLM"/>
    </source>
</evidence>
<gene>
    <name evidence="2" type="ORF">Q361_10792</name>
</gene>
<evidence type="ECO:0000313" key="2">
    <source>
        <dbReference type="EMBL" id="POS01902.1"/>
    </source>
</evidence>
<accession>A0A2S4N874</accession>
<feature type="transmembrane region" description="Helical" evidence="1">
    <location>
        <begin position="127"/>
        <end position="155"/>
    </location>
</feature>
<organism evidence="2 3">
    <name type="scientific">Flavobacterium croceum DSM 17960</name>
    <dbReference type="NCBI Taxonomy" id="1121886"/>
    <lineage>
        <taxon>Bacteria</taxon>
        <taxon>Pseudomonadati</taxon>
        <taxon>Bacteroidota</taxon>
        <taxon>Flavobacteriia</taxon>
        <taxon>Flavobacteriales</taxon>
        <taxon>Flavobacteriaceae</taxon>
        <taxon>Flavobacterium</taxon>
    </lineage>
</organism>
<feature type="transmembrane region" description="Helical" evidence="1">
    <location>
        <begin position="185"/>
        <end position="207"/>
    </location>
</feature>
<name>A0A2S4N874_9FLAO</name>
<keyword evidence="1" id="KW-0472">Membrane</keyword>
<keyword evidence="3" id="KW-1185">Reference proteome</keyword>
<feature type="transmembrane region" description="Helical" evidence="1">
    <location>
        <begin position="162"/>
        <end position="179"/>
    </location>
</feature>
<dbReference type="AlphaFoldDB" id="A0A2S4N874"/>
<feature type="transmembrane region" description="Helical" evidence="1">
    <location>
        <begin position="286"/>
        <end position="307"/>
    </location>
</feature>
<feature type="transmembrane region" description="Helical" evidence="1">
    <location>
        <begin position="52"/>
        <end position="78"/>
    </location>
</feature>
<feature type="transmembrane region" description="Helical" evidence="1">
    <location>
        <begin position="258"/>
        <end position="279"/>
    </location>
</feature>
<evidence type="ECO:0000256" key="1">
    <source>
        <dbReference type="SAM" id="Phobius"/>
    </source>
</evidence>
<feature type="transmembrane region" description="Helical" evidence="1">
    <location>
        <begin position="90"/>
        <end position="107"/>
    </location>
</feature>
<keyword evidence="1" id="KW-1133">Transmembrane helix</keyword>